<feature type="coiled-coil region" evidence="1">
    <location>
        <begin position="643"/>
        <end position="670"/>
    </location>
</feature>
<protein>
    <submittedName>
        <fullName evidence="2">Uncharacterized protein</fullName>
    </submittedName>
</protein>
<dbReference type="InterPro" id="IPR007555">
    <property type="entry name" value="DUF499"/>
</dbReference>
<gene>
    <name evidence="2" type="ORF">Enr8_47820</name>
</gene>
<proteinExistence type="predicted"/>
<evidence type="ECO:0000313" key="2">
    <source>
        <dbReference type="EMBL" id="TWT30123.1"/>
    </source>
</evidence>
<dbReference type="Proteomes" id="UP000318878">
    <property type="component" value="Unassembled WGS sequence"/>
</dbReference>
<dbReference type="Pfam" id="PF04465">
    <property type="entry name" value="DUF499"/>
    <property type="match status" value="1"/>
</dbReference>
<dbReference type="OrthoDB" id="219814at2"/>
<keyword evidence="1" id="KW-0175">Coiled coil</keyword>
<organism evidence="2 3">
    <name type="scientific">Blastopirellula retiformator</name>
    <dbReference type="NCBI Taxonomy" id="2527970"/>
    <lineage>
        <taxon>Bacteria</taxon>
        <taxon>Pseudomonadati</taxon>
        <taxon>Planctomycetota</taxon>
        <taxon>Planctomycetia</taxon>
        <taxon>Pirellulales</taxon>
        <taxon>Pirellulaceae</taxon>
        <taxon>Blastopirellula</taxon>
    </lineage>
</organism>
<name>A0A5C5UWW1_9BACT</name>
<dbReference type="RefSeq" id="WP_146436433.1">
    <property type="nucleotide sequence ID" value="NZ_SJPF01000006.1"/>
</dbReference>
<accession>A0A5C5UWW1</accession>
<comment type="caution">
    <text evidence="2">The sequence shown here is derived from an EMBL/GenBank/DDBJ whole genome shotgun (WGS) entry which is preliminary data.</text>
</comment>
<keyword evidence="3" id="KW-1185">Reference proteome</keyword>
<dbReference type="Gene3D" id="2.60.40.1080">
    <property type="match status" value="1"/>
</dbReference>
<reference evidence="2 3" key="1">
    <citation type="submission" date="2019-02" db="EMBL/GenBank/DDBJ databases">
        <title>Deep-cultivation of Planctomycetes and their phenomic and genomic characterization uncovers novel biology.</title>
        <authorList>
            <person name="Wiegand S."/>
            <person name="Jogler M."/>
            <person name="Boedeker C."/>
            <person name="Pinto D."/>
            <person name="Vollmers J."/>
            <person name="Rivas-Marin E."/>
            <person name="Kohn T."/>
            <person name="Peeters S.H."/>
            <person name="Heuer A."/>
            <person name="Rast P."/>
            <person name="Oberbeckmann S."/>
            <person name="Bunk B."/>
            <person name="Jeske O."/>
            <person name="Meyerdierks A."/>
            <person name="Storesund J.E."/>
            <person name="Kallscheuer N."/>
            <person name="Luecker S."/>
            <person name="Lage O.M."/>
            <person name="Pohl T."/>
            <person name="Merkel B.J."/>
            <person name="Hornburger P."/>
            <person name="Mueller R.-W."/>
            <person name="Bruemmer F."/>
            <person name="Labrenz M."/>
            <person name="Spormann A.M."/>
            <person name="Op Den Camp H."/>
            <person name="Overmann J."/>
            <person name="Amann R."/>
            <person name="Jetten M.S.M."/>
            <person name="Mascher T."/>
            <person name="Medema M.H."/>
            <person name="Devos D.P."/>
            <person name="Kaster A.-K."/>
            <person name="Ovreas L."/>
            <person name="Rohde M."/>
            <person name="Galperin M.Y."/>
            <person name="Jogler C."/>
        </authorList>
    </citation>
    <scope>NUCLEOTIDE SEQUENCE [LARGE SCALE GENOMIC DNA]</scope>
    <source>
        <strain evidence="2 3">Enr8</strain>
    </source>
</reference>
<evidence type="ECO:0000256" key="1">
    <source>
        <dbReference type="SAM" id="Coils"/>
    </source>
</evidence>
<sequence>MAKLKPWYQVVTPREDLRKNRSLEASEFAVNLGHIHDKREEVPEVYSDPVQFFERTLLTGSLKELGTQVLRRLNGLTQETSAVFNMATNFGGGKTHSLTALFHIASGGSKAASWDGIQSLMTAAEVKDIPEAAVAVFNGKDFDSLTGRGNAGEPNRKTPWADIAWQLGGQASLGVLAEHEAEFIEPKGDAIRAMLPKDRPVLVLFDEVISYVSTYRNKGYGNKLYNFLDCFAEVARGESNIVIVVSIPASELEYTSDDEADESRFQKMLDRLGKAIVMSADQEMADIIRRRLFEWDGLNNEALRTIKSYADWAGEHSNELSGIDRDTVYQLFKSTYPFHPSVLRLFEGKWQSIPKFQRTRGALRLLAQWVAHNCQPENYKYTEEPLITLGLAPFDNQWFRSALFAQMGNDRLNVPITTDIWRRDGVTHSAQLDKEASDAIKKAQLHRKVAATIFFESTGGMSSEKAEATISEIRTDVCGPDMHTADIETVLEGLASTCFYLQWDRDRYRFGLSPNLNQVLVSRRGNVKDPAIEERIRERTKKVFGKSSSPDCKMIEREFFPQKTGDVREIPKLTLVILGIDEVANDRATMKIMESIVRDCGSSGRTLKSALIFAAPDPAENVFDKAREALAWEDVDEDDDTKKRIDEGQLRLLERNLKDAQRQLDEAIFRAYNHVYLLDRNNQLAHIPLGNITSSSAGSIVEIYLTRLGVKEGKDILSTSIPARKLPSFWPSSKTEWSTKAVRDAFYSSPLLPRLINPDAVKRAIADGVSSGIIDYAVKDASGRLILRKPNENLFDDSVEISDDVFILKEEDAKKLREPPVLKELRLNRTNVTLKIGDQAAFKVDGFDQYSQIIETDSTEWSATGGTVTSDGLFTAGDHTGQFLVTAKSGEVEATADVSVQKENLTPPPPPSGKKSIRWSGKVPPQKWMNFYTKVLSKLATDPELTLTVSFEVPVDHEHSESKADEMKAGLKELGLDDDVKVL</sequence>
<dbReference type="AlphaFoldDB" id="A0A5C5UWW1"/>
<evidence type="ECO:0000313" key="3">
    <source>
        <dbReference type="Proteomes" id="UP000318878"/>
    </source>
</evidence>
<dbReference type="EMBL" id="SJPF01000006">
    <property type="protein sequence ID" value="TWT30123.1"/>
    <property type="molecule type" value="Genomic_DNA"/>
</dbReference>